<evidence type="ECO:0000256" key="1">
    <source>
        <dbReference type="ARBA" id="ARBA00006484"/>
    </source>
</evidence>
<dbReference type="PRINTS" id="PR00080">
    <property type="entry name" value="SDRFAMILY"/>
</dbReference>
<dbReference type="InterPro" id="IPR002347">
    <property type="entry name" value="SDR_fam"/>
</dbReference>
<evidence type="ECO:0000256" key="3">
    <source>
        <dbReference type="RuleBase" id="RU000363"/>
    </source>
</evidence>
<dbReference type="PANTHER" id="PTHR42760">
    <property type="entry name" value="SHORT-CHAIN DEHYDROGENASES/REDUCTASES FAMILY MEMBER"/>
    <property type="match status" value="1"/>
</dbReference>
<sequence length="260" mass="27953">MTALELAGKNAIVTGSSRGLGKQYALDLAKRGANVIIHDVSDKSAQEFNEAESGHDVAAEMARLGVKAEFIAADLSEPAQAEALIKQAIERLGSIDILVNNAGGDIGKNTPRPDPNDALDIGADDIRSVVERNLLTTMYACKFAGSHMRDRRTGKIVNVGSIAGHIPVRGGIIYAAAKAGIAHYTRSLAEQLRPYDVNVNCISPAPTYTARFLATRTVQAEDDKSRLQRIAEPEDMSKIVMFLCGPLSDYLTGETIVCWK</sequence>
<dbReference type="PROSITE" id="PS00061">
    <property type="entry name" value="ADH_SHORT"/>
    <property type="match status" value="1"/>
</dbReference>
<evidence type="ECO:0000256" key="2">
    <source>
        <dbReference type="ARBA" id="ARBA00023002"/>
    </source>
</evidence>
<dbReference type="CDD" id="cd05233">
    <property type="entry name" value="SDR_c"/>
    <property type="match status" value="1"/>
</dbReference>
<protein>
    <submittedName>
        <fullName evidence="4">SDR family oxidoreductase</fullName>
    </submittedName>
</protein>
<evidence type="ECO:0000313" key="4">
    <source>
        <dbReference type="EMBL" id="TDF95774.1"/>
    </source>
</evidence>
<name>A0A4V2ZT53_9BACL</name>
<reference evidence="4 5" key="1">
    <citation type="submission" date="2019-03" db="EMBL/GenBank/DDBJ databases">
        <title>This is whole genome sequence of Paenibacillus sp MS74 strain.</title>
        <authorList>
            <person name="Trinh H.N."/>
        </authorList>
    </citation>
    <scope>NUCLEOTIDE SEQUENCE [LARGE SCALE GENOMIC DNA]</scope>
    <source>
        <strain evidence="4 5">MS74</strain>
    </source>
</reference>
<proteinExistence type="inferred from homology"/>
<dbReference type="RefSeq" id="WP_133230880.1">
    <property type="nucleotide sequence ID" value="NZ_SMRT01000009.1"/>
</dbReference>
<comment type="similarity">
    <text evidence="1 3">Belongs to the short-chain dehydrogenases/reductases (SDR) family.</text>
</comment>
<accession>A0A4V2ZT53</accession>
<dbReference type="GO" id="GO:0008206">
    <property type="term" value="P:bile acid metabolic process"/>
    <property type="evidence" value="ECO:0007669"/>
    <property type="project" value="UniProtKB-ARBA"/>
</dbReference>
<gene>
    <name evidence="4" type="ORF">E1757_18720</name>
</gene>
<dbReference type="GO" id="GO:0016616">
    <property type="term" value="F:oxidoreductase activity, acting on the CH-OH group of donors, NAD or NADP as acceptor"/>
    <property type="evidence" value="ECO:0007669"/>
    <property type="project" value="TreeGrafter"/>
</dbReference>
<dbReference type="SUPFAM" id="SSF51735">
    <property type="entry name" value="NAD(P)-binding Rossmann-fold domains"/>
    <property type="match status" value="1"/>
</dbReference>
<keyword evidence="5" id="KW-1185">Reference proteome</keyword>
<dbReference type="FunFam" id="3.40.50.720:FF:000084">
    <property type="entry name" value="Short-chain dehydrogenase reductase"/>
    <property type="match status" value="1"/>
</dbReference>
<evidence type="ECO:0000313" key="5">
    <source>
        <dbReference type="Proteomes" id="UP000295636"/>
    </source>
</evidence>
<organism evidence="4 5">
    <name type="scientific">Paenibacillus piri</name>
    <dbReference type="NCBI Taxonomy" id="2547395"/>
    <lineage>
        <taxon>Bacteria</taxon>
        <taxon>Bacillati</taxon>
        <taxon>Bacillota</taxon>
        <taxon>Bacilli</taxon>
        <taxon>Bacillales</taxon>
        <taxon>Paenibacillaceae</taxon>
        <taxon>Paenibacillus</taxon>
    </lineage>
</organism>
<dbReference type="Gene3D" id="3.40.50.720">
    <property type="entry name" value="NAD(P)-binding Rossmann-like Domain"/>
    <property type="match status" value="1"/>
</dbReference>
<dbReference type="InterPro" id="IPR036291">
    <property type="entry name" value="NAD(P)-bd_dom_sf"/>
</dbReference>
<comment type="caution">
    <text evidence="4">The sequence shown here is derived from an EMBL/GenBank/DDBJ whole genome shotgun (WGS) entry which is preliminary data.</text>
</comment>
<dbReference type="Pfam" id="PF00106">
    <property type="entry name" value="adh_short"/>
    <property type="match status" value="1"/>
</dbReference>
<dbReference type="AlphaFoldDB" id="A0A4V2ZT53"/>
<keyword evidence="2" id="KW-0560">Oxidoreductase</keyword>
<dbReference type="Proteomes" id="UP000295636">
    <property type="component" value="Unassembled WGS sequence"/>
</dbReference>
<dbReference type="OrthoDB" id="9803333at2"/>
<dbReference type="PRINTS" id="PR00081">
    <property type="entry name" value="GDHRDH"/>
</dbReference>
<dbReference type="InterPro" id="IPR020904">
    <property type="entry name" value="Sc_DH/Rdtase_CS"/>
</dbReference>
<dbReference type="EMBL" id="SMRT01000009">
    <property type="protein sequence ID" value="TDF95774.1"/>
    <property type="molecule type" value="Genomic_DNA"/>
</dbReference>
<dbReference type="PANTHER" id="PTHR42760:SF78">
    <property type="entry name" value="3-OXOACYL-[ACYL-CARRIER-PROTEIN] REDUCTASE [NADH]"/>
    <property type="match status" value="1"/>
</dbReference>